<comment type="similarity">
    <text evidence="5">Belongs to the class I-like SAM-binding methyltransferase superfamily. MenG/UbiE family.</text>
</comment>
<reference evidence="6 7" key="1">
    <citation type="submission" date="2015-01" db="EMBL/GenBank/DDBJ databases">
        <title>Comparative genomics of non-oral Prevotella species.</title>
        <authorList>
            <person name="Accetto T."/>
            <person name="Nograsek B."/>
            <person name="Avgustin G."/>
        </authorList>
    </citation>
    <scope>NUCLEOTIDE SEQUENCE [LARGE SCALE GENOMIC DNA]</scope>
    <source>
        <strain evidence="6 7">P5-119</strain>
    </source>
</reference>
<keyword evidence="3 5" id="KW-0808">Transferase</keyword>
<protein>
    <recommendedName>
        <fullName evidence="5">Demethylmenaquinone methyltransferase</fullName>
        <ecNumber evidence="5">2.1.1.163</ecNumber>
    </recommendedName>
</protein>
<keyword evidence="1 5" id="KW-0474">Menaquinone biosynthesis</keyword>
<dbReference type="GO" id="GO:0009234">
    <property type="term" value="P:menaquinone biosynthetic process"/>
    <property type="evidence" value="ECO:0007669"/>
    <property type="project" value="UniProtKB-UniRule"/>
</dbReference>
<dbReference type="HAMAP" id="MF_01813">
    <property type="entry name" value="MenG_UbiE_methyltr"/>
    <property type="match status" value="1"/>
</dbReference>
<dbReference type="InterPro" id="IPR029063">
    <property type="entry name" value="SAM-dependent_MTases_sf"/>
</dbReference>
<keyword evidence="6" id="KW-0830">Ubiquinone</keyword>
<evidence type="ECO:0000313" key="6">
    <source>
        <dbReference type="EMBL" id="KIP61900.1"/>
    </source>
</evidence>
<name>A0A0D0IV82_9BACT</name>
<dbReference type="PANTHER" id="PTHR43591">
    <property type="entry name" value="METHYLTRANSFERASE"/>
    <property type="match status" value="1"/>
</dbReference>
<dbReference type="SUPFAM" id="SSF53335">
    <property type="entry name" value="S-adenosyl-L-methionine-dependent methyltransferases"/>
    <property type="match status" value="1"/>
</dbReference>
<dbReference type="PROSITE" id="PS01183">
    <property type="entry name" value="UBIE_1"/>
    <property type="match status" value="1"/>
</dbReference>
<dbReference type="PROSITE" id="PS51608">
    <property type="entry name" value="SAM_MT_UBIE"/>
    <property type="match status" value="1"/>
</dbReference>
<evidence type="ECO:0000256" key="2">
    <source>
        <dbReference type="ARBA" id="ARBA00022603"/>
    </source>
</evidence>
<comment type="function">
    <text evidence="5">Methyltransferase required for the conversion of demethylmenaquinol (DMKH2) to menaquinol (MKH2).</text>
</comment>
<dbReference type="PANTHER" id="PTHR43591:SF24">
    <property type="entry name" value="2-METHOXY-6-POLYPRENYL-1,4-BENZOQUINOL METHYLASE, MITOCHONDRIAL"/>
    <property type="match status" value="1"/>
</dbReference>
<comment type="pathway">
    <text evidence="5">Quinol/quinone metabolism; menaquinone biosynthesis; menaquinol from 1,4-dihydroxy-2-naphthoate: step 2/2.</text>
</comment>
<organism evidence="6 7">
    <name type="scientific">Prevotella pectinovora</name>
    <dbReference type="NCBI Taxonomy" id="1602169"/>
    <lineage>
        <taxon>Bacteria</taxon>
        <taxon>Pseudomonadati</taxon>
        <taxon>Bacteroidota</taxon>
        <taxon>Bacteroidia</taxon>
        <taxon>Bacteroidales</taxon>
        <taxon>Prevotellaceae</taxon>
        <taxon>Prevotella</taxon>
    </lineage>
</organism>
<comment type="caution">
    <text evidence="5">Lacks conserved residue(s) required for the propagation of feature annotation.</text>
</comment>
<evidence type="ECO:0000256" key="5">
    <source>
        <dbReference type="HAMAP-Rule" id="MF_01813"/>
    </source>
</evidence>
<feature type="binding site" evidence="5">
    <location>
        <begin position="118"/>
        <end position="119"/>
    </location>
    <ligand>
        <name>S-adenosyl-L-methionine</name>
        <dbReference type="ChEBI" id="CHEBI:59789"/>
    </ligand>
</feature>
<evidence type="ECO:0000256" key="4">
    <source>
        <dbReference type="ARBA" id="ARBA00022691"/>
    </source>
</evidence>
<dbReference type="Proteomes" id="UP000032046">
    <property type="component" value="Unassembled WGS sequence"/>
</dbReference>
<comment type="catalytic activity">
    <reaction evidence="5">
        <text>a 2-demethylmenaquinol + S-adenosyl-L-methionine = a menaquinol + S-adenosyl-L-homocysteine + H(+)</text>
        <dbReference type="Rhea" id="RHEA:42640"/>
        <dbReference type="Rhea" id="RHEA-COMP:9539"/>
        <dbReference type="Rhea" id="RHEA-COMP:9563"/>
        <dbReference type="ChEBI" id="CHEBI:15378"/>
        <dbReference type="ChEBI" id="CHEBI:18151"/>
        <dbReference type="ChEBI" id="CHEBI:55437"/>
        <dbReference type="ChEBI" id="CHEBI:57856"/>
        <dbReference type="ChEBI" id="CHEBI:59789"/>
        <dbReference type="EC" id="2.1.1.163"/>
    </reaction>
</comment>
<proteinExistence type="inferred from homology"/>
<evidence type="ECO:0000256" key="1">
    <source>
        <dbReference type="ARBA" id="ARBA00022428"/>
    </source>
</evidence>
<keyword evidence="7" id="KW-1185">Reference proteome</keyword>
<dbReference type="NCBIfam" id="NF001244">
    <property type="entry name" value="PRK00216.1-5"/>
    <property type="match status" value="1"/>
</dbReference>
<dbReference type="InterPro" id="IPR023576">
    <property type="entry name" value="UbiE/COQ5_MeTrFase_CS"/>
</dbReference>
<dbReference type="EC" id="2.1.1.163" evidence="5"/>
<dbReference type="GO" id="GO:0043770">
    <property type="term" value="F:demethylmenaquinone methyltransferase activity"/>
    <property type="evidence" value="ECO:0007669"/>
    <property type="project" value="UniProtKB-UniRule"/>
</dbReference>
<accession>A0A0D0IV82</accession>
<keyword evidence="4 5" id="KW-0949">S-adenosyl-L-methionine</keyword>
<dbReference type="NCBIfam" id="TIGR01934">
    <property type="entry name" value="MenG_MenH_UbiE"/>
    <property type="match status" value="1"/>
</dbReference>
<dbReference type="GO" id="GO:0032259">
    <property type="term" value="P:methylation"/>
    <property type="evidence" value="ECO:0007669"/>
    <property type="project" value="UniProtKB-KW"/>
</dbReference>
<dbReference type="EMBL" id="JXQK01000061">
    <property type="protein sequence ID" value="KIP61900.1"/>
    <property type="molecule type" value="Genomic_DNA"/>
</dbReference>
<keyword evidence="2 5" id="KW-0489">Methyltransferase</keyword>
<dbReference type="STRING" id="1602171.ST44_08225"/>
<dbReference type="Gene3D" id="3.40.50.150">
    <property type="entry name" value="Vaccinia Virus protein VP39"/>
    <property type="match status" value="1"/>
</dbReference>
<sequence>MYGQEKINPYEQSGQKAAQVEQMFDAVAHSYDTLNHRLSFCIDKYWRNHVVRKLQAVRSADSVLDVATGTGDLAILEARKLKPGKVVGIDISEGMMQVGREKVKAAALQDVISFQREDCLSMTFPDASFDVVTAAFGIRNFQDLEAGLREMYRVLKPGGTLCVIELTRPVHFPVKQLFTLYSHTLLPLYGRMISRDKSAYKYLIATIEAFPQGEVMVEILKKTGFSTAGFKRLTFGICTCYTAIK</sequence>
<dbReference type="OrthoDB" id="9808140at2"/>
<gene>
    <name evidence="5" type="primary">menG</name>
    <name evidence="6" type="ORF">ST44_08225</name>
</gene>
<feature type="binding site" evidence="5">
    <location>
        <position position="90"/>
    </location>
    <ligand>
        <name>S-adenosyl-L-methionine</name>
        <dbReference type="ChEBI" id="CHEBI:59789"/>
    </ligand>
</feature>
<dbReference type="RefSeq" id="WP_042519465.1">
    <property type="nucleotide sequence ID" value="NZ_DAIPDX010000007.1"/>
</dbReference>
<dbReference type="PROSITE" id="PS01184">
    <property type="entry name" value="UBIE_2"/>
    <property type="match status" value="1"/>
</dbReference>
<dbReference type="InterPro" id="IPR004033">
    <property type="entry name" value="UbiE/COQ5_MeTrFase"/>
</dbReference>
<dbReference type="AlphaFoldDB" id="A0A0D0IV82"/>
<evidence type="ECO:0000313" key="7">
    <source>
        <dbReference type="Proteomes" id="UP000032046"/>
    </source>
</evidence>
<comment type="caution">
    <text evidence="6">The sequence shown here is derived from an EMBL/GenBank/DDBJ whole genome shotgun (WGS) entry which is preliminary data.</text>
</comment>
<dbReference type="Pfam" id="PF01209">
    <property type="entry name" value="Ubie_methyltran"/>
    <property type="match status" value="1"/>
</dbReference>
<feature type="binding site" evidence="5">
    <location>
        <position position="70"/>
    </location>
    <ligand>
        <name>S-adenosyl-L-methionine</name>
        <dbReference type="ChEBI" id="CHEBI:59789"/>
    </ligand>
</feature>
<dbReference type="CDD" id="cd02440">
    <property type="entry name" value="AdoMet_MTases"/>
    <property type="match status" value="1"/>
</dbReference>
<dbReference type="UniPathway" id="UPA00079">
    <property type="reaction ID" value="UER00169"/>
</dbReference>
<evidence type="ECO:0000256" key="3">
    <source>
        <dbReference type="ARBA" id="ARBA00022679"/>
    </source>
</evidence>